<organism evidence="1 2">
    <name type="scientific">Pseudoduganella ginsengisoli</name>
    <dbReference type="NCBI Taxonomy" id="1462440"/>
    <lineage>
        <taxon>Bacteria</taxon>
        <taxon>Pseudomonadati</taxon>
        <taxon>Pseudomonadota</taxon>
        <taxon>Betaproteobacteria</taxon>
        <taxon>Burkholderiales</taxon>
        <taxon>Oxalobacteraceae</taxon>
        <taxon>Telluria group</taxon>
        <taxon>Pseudoduganella</taxon>
    </lineage>
</organism>
<name>A0A6L6Q666_9BURK</name>
<dbReference type="EMBL" id="WNLA01000019">
    <property type="protein sequence ID" value="MTW04996.1"/>
    <property type="molecule type" value="Genomic_DNA"/>
</dbReference>
<comment type="caution">
    <text evidence="1">The sequence shown here is derived from an EMBL/GenBank/DDBJ whole genome shotgun (WGS) entry which is preliminary data.</text>
</comment>
<sequence length="172" mass="19124">MDTSPPKRRQLSLYLPAGAAESVEAIRRIADPVQHGLIPAHVTLCREDELTDLPAIRARLRNGTQAPLTLAFGKAEPFSSHGVLLQCVEGQGALQELRKYVLASDEVRVQQAHITLAHPRNPQAIPDALARAYTLPERLTFVLPEIRLIEQQDGGRWQTLESFPLQWQALSI</sequence>
<keyword evidence="2" id="KW-1185">Reference proteome</keyword>
<dbReference type="InterPro" id="IPR009097">
    <property type="entry name" value="Cyclic_Pdiesterase"/>
</dbReference>
<gene>
    <name evidence="1" type="ORF">GM668_23245</name>
</gene>
<dbReference type="RefSeq" id="WP_155441346.1">
    <property type="nucleotide sequence ID" value="NZ_WNLA01000019.1"/>
</dbReference>
<keyword evidence="1" id="KW-0436">Ligase</keyword>
<dbReference type="GO" id="GO:0016874">
    <property type="term" value="F:ligase activity"/>
    <property type="evidence" value="ECO:0007669"/>
    <property type="project" value="UniProtKB-KW"/>
</dbReference>
<proteinExistence type="predicted"/>
<dbReference type="Gene3D" id="3.90.1140.10">
    <property type="entry name" value="Cyclic phosphodiesterase"/>
    <property type="match status" value="1"/>
</dbReference>
<dbReference type="Proteomes" id="UP000484015">
    <property type="component" value="Unassembled WGS sequence"/>
</dbReference>
<dbReference type="OrthoDB" id="981056at2"/>
<evidence type="ECO:0000313" key="2">
    <source>
        <dbReference type="Proteomes" id="UP000484015"/>
    </source>
</evidence>
<dbReference type="SUPFAM" id="SSF55144">
    <property type="entry name" value="LigT-like"/>
    <property type="match status" value="1"/>
</dbReference>
<dbReference type="AlphaFoldDB" id="A0A6L6Q666"/>
<dbReference type="Pfam" id="PF13563">
    <property type="entry name" value="2_5_RNA_ligase2"/>
    <property type="match status" value="1"/>
</dbReference>
<reference evidence="1 2" key="1">
    <citation type="submission" date="2019-11" db="EMBL/GenBank/DDBJ databases">
        <title>Type strains purchased from KCTC, JCM and DSMZ.</title>
        <authorList>
            <person name="Lu H."/>
        </authorList>
    </citation>
    <scope>NUCLEOTIDE SEQUENCE [LARGE SCALE GENOMIC DNA]</scope>
    <source>
        <strain evidence="1 2">KCTC 42409</strain>
    </source>
</reference>
<protein>
    <submittedName>
        <fullName evidence="1">2'-5' RNA ligase family protein</fullName>
    </submittedName>
</protein>
<evidence type="ECO:0000313" key="1">
    <source>
        <dbReference type="EMBL" id="MTW04996.1"/>
    </source>
</evidence>
<accession>A0A6L6Q666</accession>